<keyword evidence="2" id="KW-0328">Glycosyltransferase</keyword>
<evidence type="ECO:0000256" key="2">
    <source>
        <dbReference type="ARBA" id="ARBA00022676"/>
    </source>
</evidence>
<dbReference type="InterPro" id="IPR035595">
    <property type="entry name" value="UDP_glycos_trans_CS"/>
</dbReference>
<evidence type="ECO:0000256" key="3">
    <source>
        <dbReference type="ARBA" id="ARBA00022679"/>
    </source>
</evidence>
<evidence type="ECO:0000256" key="1">
    <source>
        <dbReference type="ARBA" id="ARBA00009995"/>
    </source>
</evidence>
<dbReference type="PROSITE" id="PS00375">
    <property type="entry name" value="UDPGT"/>
    <property type="match status" value="1"/>
</dbReference>
<comment type="caution">
    <text evidence="5">The sequence shown here is derived from an EMBL/GenBank/DDBJ whole genome shotgun (WGS) entry which is preliminary data.</text>
</comment>
<comment type="similarity">
    <text evidence="1">Belongs to the UDP-glycosyltransferase family.</text>
</comment>
<dbReference type="PANTHER" id="PTHR11926:SF1516">
    <property type="entry name" value="GLYCOSYLTRANSFERASE"/>
    <property type="match status" value="1"/>
</dbReference>
<dbReference type="GO" id="GO:0009813">
    <property type="term" value="P:flavonoid biosynthetic process"/>
    <property type="evidence" value="ECO:0007669"/>
    <property type="project" value="UniProtKB-KW"/>
</dbReference>
<dbReference type="GO" id="GO:0080043">
    <property type="term" value="F:quercetin 3-O-glucosyltransferase activity"/>
    <property type="evidence" value="ECO:0007669"/>
    <property type="project" value="TreeGrafter"/>
</dbReference>
<keyword evidence="3" id="KW-0808">Transferase</keyword>
<keyword evidence="4" id="KW-0284">Flavonoid biosynthesis</keyword>
<keyword evidence="6" id="KW-1185">Reference proteome</keyword>
<name>A0A4S4DBE6_CAMSN</name>
<protein>
    <submittedName>
        <fullName evidence="5">Uncharacterized protein</fullName>
    </submittedName>
</protein>
<dbReference type="FunFam" id="3.40.50.2000:FF:000065">
    <property type="entry name" value="Glycosyltransferase"/>
    <property type="match status" value="1"/>
</dbReference>
<reference evidence="5 6" key="1">
    <citation type="journal article" date="2018" name="Proc. Natl. Acad. Sci. U.S.A.">
        <title>Draft genome sequence of Camellia sinensis var. sinensis provides insights into the evolution of the tea genome and tea quality.</title>
        <authorList>
            <person name="Wei C."/>
            <person name="Yang H."/>
            <person name="Wang S."/>
            <person name="Zhao J."/>
            <person name="Liu C."/>
            <person name="Gao L."/>
            <person name="Xia E."/>
            <person name="Lu Y."/>
            <person name="Tai Y."/>
            <person name="She G."/>
            <person name="Sun J."/>
            <person name="Cao H."/>
            <person name="Tong W."/>
            <person name="Gao Q."/>
            <person name="Li Y."/>
            <person name="Deng W."/>
            <person name="Jiang X."/>
            <person name="Wang W."/>
            <person name="Chen Q."/>
            <person name="Zhang S."/>
            <person name="Li H."/>
            <person name="Wu J."/>
            <person name="Wang P."/>
            <person name="Li P."/>
            <person name="Shi C."/>
            <person name="Zheng F."/>
            <person name="Jian J."/>
            <person name="Huang B."/>
            <person name="Shan D."/>
            <person name="Shi M."/>
            <person name="Fang C."/>
            <person name="Yue Y."/>
            <person name="Li F."/>
            <person name="Li D."/>
            <person name="Wei S."/>
            <person name="Han B."/>
            <person name="Jiang C."/>
            <person name="Yin Y."/>
            <person name="Xia T."/>
            <person name="Zhang Z."/>
            <person name="Bennetzen J.L."/>
            <person name="Zhao S."/>
            <person name="Wan X."/>
        </authorList>
    </citation>
    <scope>NUCLEOTIDE SEQUENCE [LARGE SCALE GENOMIC DNA]</scope>
    <source>
        <strain evidence="6">cv. Shuchazao</strain>
        <tissue evidence="5">Leaf</tissue>
    </source>
</reference>
<dbReference type="PANTHER" id="PTHR11926">
    <property type="entry name" value="GLUCOSYL/GLUCURONOSYL TRANSFERASES"/>
    <property type="match status" value="1"/>
</dbReference>
<dbReference type="CDD" id="cd03784">
    <property type="entry name" value="GT1_Gtf-like"/>
    <property type="match status" value="1"/>
</dbReference>
<dbReference type="Gene3D" id="3.40.50.2000">
    <property type="entry name" value="Glycogen Phosphorylase B"/>
    <property type="match status" value="2"/>
</dbReference>
<dbReference type="GO" id="GO:0080044">
    <property type="term" value="F:quercetin 7-O-glucosyltransferase activity"/>
    <property type="evidence" value="ECO:0007669"/>
    <property type="project" value="TreeGrafter"/>
</dbReference>
<evidence type="ECO:0000313" key="5">
    <source>
        <dbReference type="EMBL" id="THF98885.1"/>
    </source>
</evidence>
<evidence type="ECO:0000256" key="4">
    <source>
        <dbReference type="ARBA" id="ARBA00023241"/>
    </source>
</evidence>
<sequence>MASDKKPHAVCIPFPIQSHMKGMLKLAKLLHHRGFYITFVNTEFNQNRLTKARGPDSSYEFPNFQFKTIPDSLPPSDDNATQDTTALVGSVRRNFLTPFRNLLAQLNEDNYNATTPAVTCIVSDGVMPFTITAAHELQIPIAMFWTFSACSFMGFYQCRALLDKGLVPLKDESYLTNGYLDTIIDWIPGMKDIRLKDLPYRTTNPNDEMLDFAMEAVEGASQASAFGLHTFDALEQDLLDALSSMFPYVYTIGPLQLLLNQQVSPNVESLGYSLWKEEPECIQWLDSKEPGSVVYVNFGSITVMSPQQLVEFAWGLANTKHYFLWVIRPDLVIGDSAILPSKFEADTKERGLIAGWCPQEEVLNHPSVGVFLTHSGWNSTIESLTAGVPMMCWPFGGDQVTNCRYTCTEWEVGMEIDNNVKRDQVEKLIRDIMEGEKGEKMKNKAMEWKNLAEKATGPDGSSTLNLDKLVNSDEDLSELGVVVNDLLSLQPVAAPTLKPSPLSVGGDVYIHENVTPLHSPPHSFAMGGTSIPLPFIYPTYNANNLAYYAQPTFITLLQGGYDIGFQDSEASTTDCRPTNNWQLSTEGLDGHEEVEGTSNFKHRRCL</sequence>
<dbReference type="SUPFAM" id="SSF53756">
    <property type="entry name" value="UDP-Glycosyltransferase/glycogen phosphorylase"/>
    <property type="match status" value="1"/>
</dbReference>
<dbReference type="EMBL" id="SDRB02012119">
    <property type="protein sequence ID" value="THF98885.1"/>
    <property type="molecule type" value="Genomic_DNA"/>
</dbReference>
<gene>
    <name evidence="5" type="ORF">TEA_022092</name>
</gene>
<proteinExistence type="inferred from homology"/>
<dbReference type="Pfam" id="PF00201">
    <property type="entry name" value="UDPGT"/>
    <property type="match status" value="1"/>
</dbReference>
<organism evidence="5 6">
    <name type="scientific">Camellia sinensis var. sinensis</name>
    <name type="common">China tea</name>
    <dbReference type="NCBI Taxonomy" id="542762"/>
    <lineage>
        <taxon>Eukaryota</taxon>
        <taxon>Viridiplantae</taxon>
        <taxon>Streptophyta</taxon>
        <taxon>Embryophyta</taxon>
        <taxon>Tracheophyta</taxon>
        <taxon>Spermatophyta</taxon>
        <taxon>Magnoliopsida</taxon>
        <taxon>eudicotyledons</taxon>
        <taxon>Gunneridae</taxon>
        <taxon>Pentapetalae</taxon>
        <taxon>asterids</taxon>
        <taxon>Ericales</taxon>
        <taxon>Theaceae</taxon>
        <taxon>Camellia</taxon>
    </lineage>
</organism>
<dbReference type="InterPro" id="IPR002213">
    <property type="entry name" value="UDP_glucos_trans"/>
</dbReference>
<dbReference type="FunFam" id="3.40.50.2000:FF:000027">
    <property type="entry name" value="Glycosyltransferase"/>
    <property type="match status" value="1"/>
</dbReference>
<dbReference type="AlphaFoldDB" id="A0A4S4DBE6"/>
<evidence type="ECO:0000313" key="6">
    <source>
        <dbReference type="Proteomes" id="UP000306102"/>
    </source>
</evidence>
<dbReference type="Proteomes" id="UP000306102">
    <property type="component" value="Unassembled WGS sequence"/>
</dbReference>
<accession>A0A4S4DBE6</accession>